<dbReference type="InterPro" id="IPR050281">
    <property type="entry name" value="Flavin_monoamine_oxidase"/>
</dbReference>
<sequence>MTTRGLNRRKFLGRIAQSALATLVVGRASRQIAASASISASIKPTSVVVIGAGLSGLYSALLLEAKGISVTVLEARDRIGGRVKAELKRIRPATEGNVEIARVVSWGSDPYAQGAYAHFAPGQIRGFQNKMAKPWNRIHFAGEHTAIASPGMESALESGERVAGAMQRGLGGFPHERLHQEEILARVV</sequence>
<dbReference type="PANTHER" id="PTHR10742:SF410">
    <property type="entry name" value="LYSINE-SPECIFIC HISTONE DEMETHYLASE 2"/>
    <property type="match status" value="1"/>
</dbReference>
<dbReference type="Pfam" id="PF13450">
    <property type="entry name" value="NAD_binding_8"/>
    <property type="match status" value="1"/>
</dbReference>
<protein>
    <submittedName>
        <fullName evidence="2">FAD-dependent oxidoreductase</fullName>
    </submittedName>
</protein>
<dbReference type="SUPFAM" id="SSF51905">
    <property type="entry name" value="FAD/NAD(P)-binding domain"/>
    <property type="match status" value="1"/>
</dbReference>
<proteinExistence type="predicted"/>
<reference evidence="3" key="1">
    <citation type="submission" date="2016-10" db="EMBL/GenBank/DDBJ databases">
        <title>Comparative genomics uncovers the prolific and rare metabolic potential of the cyanobacterial genus Moorea.</title>
        <authorList>
            <person name="Leao T."/>
            <person name="Castelao G."/>
            <person name="Korobeynikov A."/>
            <person name="Monroe E.A."/>
            <person name="Podell S."/>
            <person name="Glukhov E."/>
            <person name="Allen E."/>
            <person name="Gerwick W.H."/>
            <person name="Gerwick L."/>
        </authorList>
    </citation>
    <scope>NUCLEOTIDE SEQUENCE [LARGE SCALE GENOMIC DNA]</scope>
    <source>
        <strain evidence="3">JHB</strain>
    </source>
</reference>
<dbReference type="PANTHER" id="PTHR10742">
    <property type="entry name" value="FLAVIN MONOAMINE OXIDASE"/>
    <property type="match status" value="1"/>
</dbReference>
<name>A0A1D9FW20_MOOP1</name>
<dbReference type="InterPro" id="IPR036188">
    <property type="entry name" value="FAD/NAD-bd_sf"/>
</dbReference>
<dbReference type="Gene3D" id="3.50.50.60">
    <property type="entry name" value="FAD/NAD(P)-binding domain"/>
    <property type="match status" value="2"/>
</dbReference>
<dbReference type="SUPFAM" id="SSF51971">
    <property type="entry name" value="Nucleotide-binding domain"/>
    <property type="match status" value="1"/>
</dbReference>
<dbReference type="PROSITE" id="PS51318">
    <property type="entry name" value="TAT"/>
    <property type="match status" value="1"/>
</dbReference>
<evidence type="ECO:0000259" key="1">
    <source>
        <dbReference type="Pfam" id="PF01593"/>
    </source>
</evidence>
<dbReference type="Pfam" id="PF01593">
    <property type="entry name" value="Amino_oxidase"/>
    <property type="match status" value="1"/>
</dbReference>
<dbReference type="AlphaFoldDB" id="A0A1D9FW20"/>
<evidence type="ECO:0000313" key="2">
    <source>
        <dbReference type="EMBL" id="AOY79566.1"/>
    </source>
</evidence>
<dbReference type="InterPro" id="IPR006311">
    <property type="entry name" value="TAT_signal"/>
</dbReference>
<dbReference type="EMBL" id="CP017708">
    <property type="protein sequence ID" value="AOY79566.1"/>
    <property type="molecule type" value="Genomic_DNA"/>
</dbReference>
<accession>A0A1D9FW20</accession>
<organism evidence="2 3">
    <name type="scientific">Moorena producens (strain JHB)</name>
    <dbReference type="NCBI Taxonomy" id="1454205"/>
    <lineage>
        <taxon>Bacteria</taxon>
        <taxon>Bacillati</taxon>
        <taxon>Cyanobacteriota</taxon>
        <taxon>Cyanophyceae</taxon>
        <taxon>Coleofasciculales</taxon>
        <taxon>Coleofasciculaceae</taxon>
        <taxon>Moorena</taxon>
    </lineage>
</organism>
<dbReference type="InterPro" id="IPR002937">
    <property type="entry name" value="Amino_oxidase"/>
</dbReference>
<gene>
    <name evidence="2" type="ORF">BJP36_06175</name>
</gene>
<dbReference type="GO" id="GO:0016491">
    <property type="term" value="F:oxidoreductase activity"/>
    <property type="evidence" value="ECO:0007669"/>
    <property type="project" value="InterPro"/>
</dbReference>
<evidence type="ECO:0000313" key="3">
    <source>
        <dbReference type="Proteomes" id="UP000176944"/>
    </source>
</evidence>
<dbReference type="Proteomes" id="UP000176944">
    <property type="component" value="Chromosome"/>
</dbReference>
<feature type="domain" description="Amine oxidase" evidence="1">
    <location>
        <begin position="86"/>
        <end position="166"/>
    </location>
</feature>